<protein>
    <submittedName>
        <fullName evidence="1">9195_t:CDS:1</fullName>
    </submittedName>
</protein>
<organism evidence="1 2">
    <name type="scientific">Scutellospora calospora</name>
    <dbReference type="NCBI Taxonomy" id="85575"/>
    <lineage>
        <taxon>Eukaryota</taxon>
        <taxon>Fungi</taxon>
        <taxon>Fungi incertae sedis</taxon>
        <taxon>Mucoromycota</taxon>
        <taxon>Glomeromycotina</taxon>
        <taxon>Glomeromycetes</taxon>
        <taxon>Diversisporales</taxon>
        <taxon>Gigasporaceae</taxon>
        <taxon>Scutellospora</taxon>
    </lineage>
</organism>
<name>A0ACA9K6G0_9GLOM</name>
<comment type="caution">
    <text evidence="1">The sequence shown here is derived from an EMBL/GenBank/DDBJ whole genome shotgun (WGS) entry which is preliminary data.</text>
</comment>
<gene>
    <name evidence="1" type="ORF">SCALOS_LOCUS1380</name>
</gene>
<evidence type="ECO:0000313" key="2">
    <source>
        <dbReference type="Proteomes" id="UP000789860"/>
    </source>
</evidence>
<sequence>LGKLLIFAQQGIHKIRPLVGIPIIEQKLMSRLQRAVEVAAFLFEIFTTFGPPLILQLHNGKEPRHPTSQGSVQVEFLNQS</sequence>
<reference evidence="1" key="1">
    <citation type="submission" date="2021-06" db="EMBL/GenBank/DDBJ databases">
        <authorList>
            <person name="Kallberg Y."/>
            <person name="Tangrot J."/>
            <person name="Rosling A."/>
        </authorList>
    </citation>
    <scope>NUCLEOTIDE SEQUENCE</scope>
    <source>
        <strain evidence="1">AU212A</strain>
    </source>
</reference>
<proteinExistence type="predicted"/>
<keyword evidence="2" id="KW-1185">Reference proteome</keyword>
<dbReference type="EMBL" id="CAJVPM010000937">
    <property type="protein sequence ID" value="CAG8455471.1"/>
    <property type="molecule type" value="Genomic_DNA"/>
</dbReference>
<dbReference type="Proteomes" id="UP000789860">
    <property type="component" value="Unassembled WGS sequence"/>
</dbReference>
<accession>A0ACA9K6G0</accession>
<feature type="non-terminal residue" evidence="1">
    <location>
        <position position="1"/>
    </location>
</feature>
<evidence type="ECO:0000313" key="1">
    <source>
        <dbReference type="EMBL" id="CAG8455471.1"/>
    </source>
</evidence>